<accession>A0AAV5U7S4</accession>
<keyword evidence="4" id="KW-1185">Reference proteome</keyword>
<dbReference type="PANTHER" id="PTHR47521">
    <property type="entry name" value="SERPENTINE RECEPTOR, CLASS E (EPSILON)-RELATED"/>
    <property type="match status" value="1"/>
</dbReference>
<evidence type="ECO:0000256" key="2">
    <source>
        <dbReference type="SAM" id="Phobius"/>
    </source>
</evidence>
<keyword evidence="2" id="KW-0472">Membrane</keyword>
<dbReference type="Proteomes" id="UP001432027">
    <property type="component" value="Unassembled WGS sequence"/>
</dbReference>
<organism evidence="3 4">
    <name type="scientific">Pristionchus entomophagus</name>
    <dbReference type="NCBI Taxonomy" id="358040"/>
    <lineage>
        <taxon>Eukaryota</taxon>
        <taxon>Metazoa</taxon>
        <taxon>Ecdysozoa</taxon>
        <taxon>Nematoda</taxon>
        <taxon>Chromadorea</taxon>
        <taxon>Rhabditida</taxon>
        <taxon>Rhabditina</taxon>
        <taxon>Diplogasteromorpha</taxon>
        <taxon>Diplogasteroidea</taxon>
        <taxon>Neodiplogasteridae</taxon>
        <taxon>Pristionchus</taxon>
    </lineage>
</organism>
<dbReference type="AlphaFoldDB" id="A0AAV5U7S4"/>
<evidence type="ECO:0000313" key="3">
    <source>
        <dbReference type="EMBL" id="GMT02459.1"/>
    </source>
</evidence>
<evidence type="ECO:0000256" key="1">
    <source>
        <dbReference type="ARBA" id="ARBA00006803"/>
    </source>
</evidence>
<keyword evidence="2" id="KW-1133">Transmembrane helix</keyword>
<comment type="caution">
    <text evidence="3">The sequence shown here is derived from an EMBL/GenBank/DDBJ whole genome shotgun (WGS) entry which is preliminary data.</text>
</comment>
<dbReference type="InterPro" id="IPR004151">
    <property type="entry name" value="7TM_GPCR_serpentine_rcpt_Sre"/>
</dbReference>
<dbReference type="EMBL" id="BTSX01000005">
    <property type="protein sequence ID" value="GMT02459.1"/>
    <property type="molecule type" value="Genomic_DNA"/>
</dbReference>
<evidence type="ECO:0000313" key="4">
    <source>
        <dbReference type="Proteomes" id="UP001432027"/>
    </source>
</evidence>
<dbReference type="GO" id="GO:0016020">
    <property type="term" value="C:membrane"/>
    <property type="evidence" value="ECO:0007669"/>
    <property type="project" value="InterPro"/>
</dbReference>
<dbReference type="InterPro" id="IPR052860">
    <property type="entry name" value="NRL-GPCR1"/>
</dbReference>
<feature type="non-terminal residue" evidence="3">
    <location>
        <position position="171"/>
    </location>
</feature>
<comment type="similarity">
    <text evidence="1">Belongs to the nematode receptor-like protein sre family.</text>
</comment>
<protein>
    <recommendedName>
        <fullName evidence="5">G protein-coupled receptor</fullName>
    </recommendedName>
</protein>
<sequence length="171" mass="20029">FFQYILTMNIKYNRQLQRMTMTDYCLSRTYQIKENIKIMKMLRKLTLPTFLLNIPAFALISIYLLLPSDESVGVAKNVAVALFDLWIAVVFPYRFVLHNNNNNTFEESVRRWSVASYCLDKYDEVTGRIRKLTIASPQPHHNETDIYFTMLSKDLHSKPIRSSSIPKISII</sequence>
<dbReference type="GO" id="GO:0007606">
    <property type="term" value="P:sensory perception of chemical stimulus"/>
    <property type="evidence" value="ECO:0007669"/>
    <property type="project" value="InterPro"/>
</dbReference>
<reference evidence="3" key="1">
    <citation type="submission" date="2023-10" db="EMBL/GenBank/DDBJ databases">
        <title>Genome assembly of Pristionchus species.</title>
        <authorList>
            <person name="Yoshida K."/>
            <person name="Sommer R.J."/>
        </authorList>
    </citation>
    <scope>NUCLEOTIDE SEQUENCE</scope>
    <source>
        <strain evidence="3">RS0144</strain>
    </source>
</reference>
<keyword evidence="2" id="KW-0812">Transmembrane</keyword>
<feature type="transmembrane region" description="Helical" evidence="2">
    <location>
        <begin position="45"/>
        <end position="66"/>
    </location>
</feature>
<dbReference type="PANTHER" id="PTHR47521:SF7">
    <property type="entry name" value="SERPENTINE RECEPTOR CLASS EPSILON-6"/>
    <property type="match status" value="1"/>
</dbReference>
<dbReference type="Pfam" id="PF03125">
    <property type="entry name" value="Sre"/>
    <property type="match status" value="1"/>
</dbReference>
<feature type="transmembrane region" description="Helical" evidence="2">
    <location>
        <begin position="78"/>
        <end position="97"/>
    </location>
</feature>
<evidence type="ECO:0008006" key="5">
    <source>
        <dbReference type="Google" id="ProtNLM"/>
    </source>
</evidence>
<feature type="non-terminal residue" evidence="3">
    <location>
        <position position="1"/>
    </location>
</feature>
<gene>
    <name evidence="3" type="ORF">PENTCL1PPCAC_24633</name>
</gene>
<proteinExistence type="inferred from homology"/>
<name>A0AAV5U7S4_9BILA</name>